<keyword evidence="2" id="KW-1185">Reference proteome</keyword>
<dbReference type="RefSeq" id="WP_380048153.1">
    <property type="nucleotide sequence ID" value="NZ_JBHSOH010000006.1"/>
</dbReference>
<accession>A0ABW1DJ45</accession>
<gene>
    <name evidence="1" type="ORF">ACFPQ6_08140</name>
</gene>
<organism evidence="1 2">
    <name type="scientific">Deinococcus petrolearius</name>
    <dbReference type="NCBI Taxonomy" id="1751295"/>
    <lineage>
        <taxon>Bacteria</taxon>
        <taxon>Thermotogati</taxon>
        <taxon>Deinococcota</taxon>
        <taxon>Deinococci</taxon>
        <taxon>Deinococcales</taxon>
        <taxon>Deinococcaceae</taxon>
        <taxon>Deinococcus</taxon>
    </lineage>
</organism>
<dbReference type="EMBL" id="JBHSOH010000006">
    <property type="protein sequence ID" value="MFC5848280.1"/>
    <property type="molecule type" value="Genomic_DNA"/>
</dbReference>
<comment type="caution">
    <text evidence="1">The sequence shown here is derived from an EMBL/GenBank/DDBJ whole genome shotgun (WGS) entry which is preliminary data.</text>
</comment>
<sequence>MLHDPPAHTLLALELCCRSLAQRILLIRELQAYAPLIGSGDPEDGAPVWNQEIRRHLHELPELEARFRAACAEHRLLGLSLGSPLAMPGNTLLGGTSTALQDLISAEPTQRPDPLAPEA</sequence>
<evidence type="ECO:0000313" key="1">
    <source>
        <dbReference type="EMBL" id="MFC5848280.1"/>
    </source>
</evidence>
<evidence type="ECO:0000313" key="2">
    <source>
        <dbReference type="Proteomes" id="UP001595979"/>
    </source>
</evidence>
<protein>
    <submittedName>
        <fullName evidence="1">Uncharacterized protein</fullName>
    </submittedName>
</protein>
<dbReference type="Proteomes" id="UP001595979">
    <property type="component" value="Unassembled WGS sequence"/>
</dbReference>
<proteinExistence type="predicted"/>
<reference evidence="2" key="1">
    <citation type="journal article" date="2019" name="Int. J. Syst. Evol. Microbiol.">
        <title>The Global Catalogue of Microorganisms (GCM) 10K type strain sequencing project: providing services to taxonomists for standard genome sequencing and annotation.</title>
        <authorList>
            <consortium name="The Broad Institute Genomics Platform"/>
            <consortium name="The Broad Institute Genome Sequencing Center for Infectious Disease"/>
            <person name="Wu L."/>
            <person name="Ma J."/>
        </authorList>
    </citation>
    <scope>NUCLEOTIDE SEQUENCE [LARGE SCALE GENOMIC DNA]</scope>
    <source>
        <strain evidence="2">CGMCC 1.15053</strain>
    </source>
</reference>
<name>A0ABW1DJ45_9DEIO</name>